<keyword evidence="6 10" id="KW-0692">RNA repair</keyword>
<dbReference type="InterPro" id="IPR042090">
    <property type="entry name" value="CCA_tRNA_nucleotrans_2"/>
</dbReference>
<comment type="function">
    <text evidence="10">Catalyzes the addition and repair of the essential 3'-terminal CCA sequence in tRNAs without using a nucleic acid template. Adds these three nucleotides in the order of C, C, and A to the tRNA nucleotide-73, using CTP and ATP as substrates and producing inorganic pyrophosphate. tRNA 3'-terminal CCA addition is required both for tRNA processing and repair. Also involved in tRNA surveillance by mediating tandem CCA addition to generate a CCACCA at the 3' terminus of unstable tRNAs. While stable tRNAs receive only 3'-terminal CCA, unstable tRNAs are marked with CCACCA and rapidly degraded.</text>
</comment>
<dbReference type="Gene3D" id="3.30.70.1550">
    <property type="entry name" value="Archaeal tRNA CCA-adding enzyme catalytic domain"/>
    <property type="match status" value="1"/>
</dbReference>
<dbReference type="SUPFAM" id="SSF81631">
    <property type="entry name" value="PAP/OAS1 substrate-binding domain"/>
    <property type="match status" value="1"/>
</dbReference>
<dbReference type="PANTHER" id="PTHR39643:SF1">
    <property type="entry name" value="CCA-ADDING ENZYME"/>
    <property type="match status" value="1"/>
</dbReference>
<comment type="catalytic activity">
    <reaction evidence="10">
        <text>a tRNA with a 3' CCA end + 2 CTP + ATP = a tRNA with a 3' CCACCA end + 3 diphosphate</text>
        <dbReference type="Rhea" id="RHEA:76235"/>
        <dbReference type="Rhea" id="RHEA-COMP:10468"/>
        <dbReference type="Rhea" id="RHEA-COMP:18655"/>
        <dbReference type="ChEBI" id="CHEBI:30616"/>
        <dbReference type="ChEBI" id="CHEBI:33019"/>
        <dbReference type="ChEBI" id="CHEBI:37563"/>
        <dbReference type="ChEBI" id="CHEBI:83071"/>
        <dbReference type="ChEBI" id="CHEBI:195187"/>
    </reaction>
</comment>
<dbReference type="PIRSF" id="PIRSF005335">
    <property type="entry name" value="CCA_arch"/>
    <property type="match status" value="1"/>
</dbReference>
<dbReference type="GO" id="GO:0005524">
    <property type="term" value="F:ATP binding"/>
    <property type="evidence" value="ECO:0007669"/>
    <property type="project" value="UniProtKB-UniRule"/>
</dbReference>
<evidence type="ECO:0000256" key="9">
    <source>
        <dbReference type="ARBA" id="ARBA00022884"/>
    </source>
</evidence>
<dbReference type="Gene3D" id="1.10.1410.30">
    <property type="entry name" value="CCA tRNA nucleotidyltransferase, domain 2"/>
    <property type="match status" value="1"/>
</dbReference>
<organism evidence="14 15">
    <name type="scientific">Methanochimaera problematica</name>
    <dbReference type="NCBI Taxonomy" id="2609417"/>
    <lineage>
        <taxon>Archaea</taxon>
        <taxon>Methanobacteriati</taxon>
        <taxon>Methanobacteriota</taxon>
        <taxon>Stenosarchaea group</taxon>
        <taxon>Methanomicrobia</taxon>
        <taxon>Methanomicrobiales</taxon>
        <taxon>Methanomicrobiaceae</taxon>
        <taxon>Methanochimaera</taxon>
    </lineage>
</organism>
<sequence length="461" mass="52344">MRLSCENTVLRSIRPSEEERMIIRAVADEIICEVNKSGIATGMVVGSVARDTWVSGDKDLDIFMLFSPEVSREELEEKGLGLARQISKTFSGVFVEKYAEHPYINANIRGFDIDLVPCYAVESASMIKSAVDRTPFHTRYIKEKISGHTDDVLLLKQFSKACGVYGSDQMTEGFAGYLCELLICYYGGFTELLEEASKWRPGIVIDIEKHQAKELTEPLVVIDPVDPCRNVAASLSATRMCEFAEFARGYLKNPSEIYFEAPVSKEISSEDFKTMIEDRGSSFYAVVFKTPGLIPDIVVPQLRRSAIGINGLLERNGFVVNRFDCSMKEENCMILYELLVDQLPNVEKREGPPVWNAENSDKFLKKHIGNTFAGPYIENERYYVEIERKYPDVYSILLSGEILSSGLGKHVRKSIENEMNIYKDEECWSKEFSDFLGDFVMKKSPLIERMMKQTESLNFQT</sequence>
<dbReference type="CDD" id="cd05400">
    <property type="entry name" value="NT_2-5OAS_ClassI-CCAase"/>
    <property type="match status" value="1"/>
</dbReference>
<dbReference type="GeneID" id="85229599"/>
<dbReference type="GO" id="GO:0000287">
    <property type="term" value="F:magnesium ion binding"/>
    <property type="evidence" value="ECO:0007669"/>
    <property type="project" value="UniProtKB-UniRule"/>
</dbReference>
<dbReference type="GO" id="GO:0042245">
    <property type="term" value="P:RNA repair"/>
    <property type="evidence" value="ECO:0007669"/>
    <property type="project" value="UniProtKB-KW"/>
</dbReference>
<feature type="domain" description="tRNA nucleotidyltransferase substrate binding" evidence="12">
    <location>
        <begin position="150"/>
        <end position="260"/>
    </location>
</feature>
<dbReference type="Pfam" id="PF09249">
    <property type="entry name" value="tRNA_NucTransf2"/>
    <property type="match status" value="1"/>
</dbReference>
<dbReference type="NCBIfam" id="TIGR03671">
    <property type="entry name" value="cca_archaeal"/>
    <property type="match status" value="1"/>
</dbReference>
<feature type="binding site" evidence="10">
    <location>
        <position position="50"/>
    </location>
    <ligand>
        <name>ATP</name>
        <dbReference type="ChEBI" id="CHEBI:30616"/>
    </ligand>
</feature>
<feature type="binding site" evidence="10">
    <location>
        <position position="47"/>
    </location>
    <ligand>
        <name>CTP</name>
        <dbReference type="ChEBI" id="CHEBI:37563"/>
    </ligand>
</feature>
<dbReference type="InterPro" id="IPR008229">
    <property type="entry name" value="CCA-adding_arc"/>
</dbReference>
<reference evidence="14 15" key="1">
    <citation type="submission" date="2019-09" db="EMBL/GenBank/DDBJ databases">
        <title>The complete genome of Methanoplanus sp. FWC-SCC4.</title>
        <authorList>
            <person name="Chen S.-C."/>
            <person name="Zhou Y.-Z."/>
            <person name="Lai M.-C."/>
        </authorList>
    </citation>
    <scope>NUCLEOTIDE SEQUENCE [LARGE SCALE GENOMIC DNA]</scope>
    <source>
        <strain evidence="14 15">FWC-SCC4</strain>
    </source>
</reference>
<keyword evidence="15" id="KW-1185">Reference proteome</keyword>
<evidence type="ECO:0000313" key="15">
    <source>
        <dbReference type="Proteomes" id="UP001301797"/>
    </source>
</evidence>
<dbReference type="SUPFAM" id="SSF81301">
    <property type="entry name" value="Nucleotidyltransferase"/>
    <property type="match status" value="1"/>
</dbReference>
<comment type="catalytic activity">
    <reaction evidence="10">
        <text>a tRNA precursor + 2 CTP + ATP = a tRNA with a 3' CCA end + 3 diphosphate</text>
        <dbReference type="Rhea" id="RHEA:14433"/>
        <dbReference type="Rhea" id="RHEA-COMP:10465"/>
        <dbReference type="Rhea" id="RHEA-COMP:10468"/>
        <dbReference type="ChEBI" id="CHEBI:30616"/>
        <dbReference type="ChEBI" id="CHEBI:33019"/>
        <dbReference type="ChEBI" id="CHEBI:37563"/>
        <dbReference type="ChEBI" id="CHEBI:74896"/>
        <dbReference type="ChEBI" id="CHEBI:83071"/>
        <dbReference type="EC" id="2.7.7.72"/>
    </reaction>
</comment>
<keyword evidence="9 10" id="KW-0694">RNA-binding</keyword>
<feature type="binding site" evidence="10">
    <location>
        <position position="137"/>
    </location>
    <ligand>
        <name>ATP</name>
        <dbReference type="ChEBI" id="CHEBI:30616"/>
    </ligand>
</feature>
<dbReference type="InterPro" id="IPR002934">
    <property type="entry name" value="Polymerase_NTP_transf_dom"/>
</dbReference>
<feature type="binding site" evidence="10">
    <location>
        <position position="156"/>
    </location>
    <ligand>
        <name>CTP</name>
        <dbReference type="ChEBI" id="CHEBI:37563"/>
    </ligand>
</feature>
<evidence type="ECO:0000256" key="10">
    <source>
        <dbReference type="HAMAP-Rule" id="MF_01264"/>
    </source>
</evidence>
<feature type="binding site" evidence="10">
    <location>
        <position position="156"/>
    </location>
    <ligand>
        <name>ATP</name>
        <dbReference type="ChEBI" id="CHEBI:30616"/>
    </ligand>
</feature>
<dbReference type="SUPFAM" id="SSF55003">
    <property type="entry name" value="PAP/Archaeal CCA-adding enzyme, C-terminal domain"/>
    <property type="match status" value="1"/>
</dbReference>
<comment type="cofactor">
    <cofactor evidence="10">
        <name>Mg(2+)</name>
        <dbReference type="ChEBI" id="CHEBI:18420"/>
    </cofactor>
</comment>
<feature type="binding site" evidence="10">
    <location>
        <position position="50"/>
    </location>
    <ligand>
        <name>CTP</name>
        <dbReference type="ChEBI" id="CHEBI:37563"/>
    </ligand>
</feature>
<dbReference type="GO" id="GO:0004810">
    <property type="term" value="F:CCA tRNA nucleotidyltransferase activity"/>
    <property type="evidence" value="ECO:0007669"/>
    <property type="project" value="UniProtKB-UniRule"/>
</dbReference>
<feature type="domain" description="CCA-adding enzyme C-terminal" evidence="13">
    <location>
        <begin position="279"/>
        <end position="423"/>
    </location>
</feature>
<feature type="domain" description="Polymerase nucleotidyl transferase" evidence="11">
    <location>
        <begin position="39"/>
        <end position="137"/>
    </location>
</feature>
<keyword evidence="8 10" id="KW-0460">Magnesium</keyword>
<feature type="binding site" evidence="10">
    <location>
        <position position="114"/>
    </location>
    <ligand>
        <name>Mg(2+)</name>
        <dbReference type="ChEBI" id="CHEBI:18420"/>
    </ligand>
</feature>
<dbReference type="KEGG" id="mefw:F1737_05430"/>
<evidence type="ECO:0000256" key="1">
    <source>
        <dbReference type="ARBA" id="ARBA00022679"/>
    </source>
</evidence>
<evidence type="ECO:0000256" key="8">
    <source>
        <dbReference type="ARBA" id="ARBA00022842"/>
    </source>
</evidence>
<keyword evidence="1 10" id="KW-0808">Transferase</keyword>
<dbReference type="GO" id="GO:0000049">
    <property type="term" value="F:tRNA binding"/>
    <property type="evidence" value="ECO:0007669"/>
    <property type="project" value="UniProtKB-UniRule"/>
</dbReference>
<dbReference type="InterPro" id="IPR006116">
    <property type="entry name" value="NT_2-5OAS_ClassI-CCAase"/>
</dbReference>
<dbReference type="GO" id="GO:0001680">
    <property type="term" value="P:tRNA 3'-terminal CCA addition"/>
    <property type="evidence" value="ECO:0007669"/>
    <property type="project" value="UniProtKB-UniRule"/>
</dbReference>
<keyword evidence="3 10" id="KW-0548">Nucleotidyltransferase</keyword>
<dbReference type="Proteomes" id="UP001301797">
    <property type="component" value="Chromosome"/>
</dbReference>
<feature type="binding site" evidence="10">
    <location>
        <position position="165"/>
    </location>
    <ligand>
        <name>ATP</name>
        <dbReference type="ChEBI" id="CHEBI:30616"/>
    </ligand>
</feature>
<keyword evidence="7 10" id="KW-0067">ATP-binding</keyword>
<name>A0AA97FCV0_9EURY</name>
<dbReference type="InterPro" id="IPR048833">
    <property type="entry name" value="CAA_C"/>
</dbReference>
<protein>
    <recommendedName>
        <fullName evidence="10">CCA-adding enzyme</fullName>
        <ecNumber evidence="10">2.7.7.72</ecNumber>
    </recommendedName>
    <alternativeName>
        <fullName evidence="10">CCA tRNA nucleotidyltransferase</fullName>
    </alternativeName>
    <alternativeName>
        <fullName evidence="10">tRNA CCA-pyrophosphorylase</fullName>
    </alternativeName>
    <alternativeName>
        <fullName evidence="10">tRNA adenylyl-/cytidylyl- transferase</fullName>
    </alternativeName>
    <alternativeName>
        <fullName evidence="10">tRNA nucleotidyltransferase</fullName>
    </alternativeName>
    <alternativeName>
        <fullName evidence="10">tRNA-NT</fullName>
    </alternativeName>
</protein>
<dbReference type="PANTHER" id="PTHR39643">
    <property type="entry name" value="CCA-ADDING ENZYME"/>
    <property type="match status" value="1"/>
</dbReference>
<dbReference type="EMBL" id="CP043875">
    <property type="protein sequence ID" value="WOF16187.1"/>
    <property type="molecule type" value="Genomic_DNA"/>
</dbReference>
<evidence type="ECO:0000256" key="2">
    <source>
        <dbReference type="ARBA" id="ARBA00022694"/>
    </source>
</evidence>
<feature type="binding site" evidence="10">
    <location>
        <position position="47"/>
    </location>
    <ligand>
        <name>ATP</name>
        <dbReference type="ChEBI" id="CHEBI:30616"/>
    </ligand>
</feature>
<dbReference type="EC" id="2.7.7.72" evidence="10"/>
<evidence type="ECO:0000256" key="7">
    <source>
        <dbReference type="ARBA" id="ARBA00022840"/>
    </source>
</evidence>
<gene>
    <name evidence="10 14" type="primary">cca</name>
    <name evidence="14" type="ORF">F1737_05430</name>
</gene>
<feature type="binding site" evidence="10">
    <location>
        <position position="61"/>
    </location>
    <ligand>
        <name>Mg(2+)</name>
        <dbReference type="ChEBI" id="CHEBI:18420"/>
    </ligand>
</feature>
<evidence type="ECO:0000259" key="12">
    <source>
        <dbReference type="Pfam" id="PF09249"/>
    </source>
</evidence>
<dbReference type="RefSeq" id="WP_317137770.1">
    <property type="nucleotide sequence ID" value="NZ_CP043875.1"/>
</dbReference>
<dbReference type="InterPro" id="IPR015329">
    <property type="entry name" value="tRNA_NucTransf2"/>
</dbReference>
<evidence type="ECO:0000256" key="3">
    <source>
        <dbReference type="ARBA" id="ARBA00022695"/>
    </source>
</evidence>
<comment type="subunit">
    <text evidence="10">Homodimer.</text>
</comment>
<comment type="similarity">
    <text evidence="10">Belongs to the tRNA nucleotidyltransferase/poly(A) polymerase family. Archaeal CCA-adding enzyme subfamily.</text>
</comment>
<feature type="binding site" evidence="10">
    <location>
        <position position="165"/>
    </location>
    <ligand>
        <name>CTP</name>
        <dbReference type="ChEBI" id="CHEBI:37563"/>
    </ligand>
</feature>
<dbReference type="Pfam" id="PF01909">
    <property type="entry name" value="NTP_transf_2"/>
    <property type="match status" value="1"/>
</dbReference>
<keyword evidence="5 10" id="KW-0547">Nucleotide-binding</keyword>
<dbReference type="Gene3D" id="3.30.70.590">
    <property type="entry name" value="Poly(A) polymerase predicted RNA binding domain"/>
    <property type="match status" value="1"/>
</dbReference>
<dbReference type="HAMAP" id="MF_01264">
    <property type="entry name" value="CCA_arch"/>
    <property type="match status" value="1"/>
</dbReference>
<feature type="binding site" evidence="10">
    <location>
        <position position="137"/>
    </location>
    <ligand>
        <name>CTP</name>
        <dbReference type="ChEBI" id="CHEBI:37563"/>
    </ligand>
</feature>
<comment type="miscellaneous">
    <text evidence="10">A single active site specifically recognizes both ATP and CTP and is responsible for their addition.</text>
</comment>
<dbReference type="AlphaFoldDB" id="A0AA97FCV0"/>
<keyword evidence="4 10" id="KW-0479">Metal-binding</keyword>
<accession>A0AA97FCV0</accession>
<keyword evidence="2 10" id="KW-0819">tRNA processing</keyword>
<evidence type="ECO:0000259" key="13">
    <source>
        <dbReference type="Pfam" id="PF21133"/>
    </source>
</evidence>
<feature type="binding site" evidence="10">
    <location>
        <position position="59"/>
    </location>
    <ligand>
        <name>Mg(2+)</name>
        <dbReference type="ChEBI" id="CHEBI:18420"/>
    </ligand>
</feature>
<dbReference type="InterPro" id="IPR011068">
    <property type="entry name" value="NuclTrfase_I-like_C"/>
</dbReference>
<evidence type="ECO:0000256" key="4">
    <source>
        <dbReference type="ARBA" id="ARBA00022723"/>
    </source>
</evidence>
<evidence type="ECO:0000256" key="6">
    <source>
        <dbReference type="ARBA" id="ARBA00022800"/>
    </source>
</evidence>
<evidence type="ECO:0000259" key="11">
    <source>
        <dbReference type="Pfam" id="PF01909"/>
    </source>
</evidence>
<proteinExistence type="inferred from homology"/>
<evidence type="ECO:0000256" key="5">
    <source>
        <dbReference type="ARBA" id="ARBA00022741"/>
    </source>
</evidence>
<dbReference type="InterPro" id="IPR043519">
    <property type="entry name" value="NT_sf"/>
</dbReference>
<dbReference type="Gene3D" id="3.30.460.10">
    <property type="entry name" value="Beta Polymerase, domain 2"/>
    <property type="match status" value="1"/>
</dbReference>
<evidence type="ECO:0000313" key="14">
    <source>
        <dbReference type="EMBL" id="WOF16187.1"/>
    </source>
</evidence>
<dbReference type="Pfam" id="PF21133">
    <property type="entry name" value="CAA_C"/>
    <property type="match status" value="1"/>
</dbReference>